<gene>
    <name evidence="8" type="ORF">PoB_001307900</name>
</gene>
<dbReference type="GO" id="GO:0016020">
    <property type="term" value="C:membrane"/>
    <property type="evidence" value="ECO:0007669"/>
    <property type="project" value="UniProtKB-SubCell"/>
</dbReference>
<sequence length="380" mass="42474">MSGNRAKAKIDTKLMHAKIKDVSGKKTKCNSPGCIQPNDGTMLMEKKESGNTKQMILRWNETSYGGESTISPKASDVFKPRMTLINTMGDRDLFVHENAPVLVYSNGLTVWIPGSIFPVSCQLDLTNYPFDRQTCTIEMMVLNFQGTRLQFIPLRATAGTEYFIENGEWVVQYSNVTSRVLNMSNVLTPSLEISFMLERKPEFLVLSILLPIVFLSLLNLLVFLIPVDSGEKISFGITVLLALSVFLSIIASMLPRSSKSMPLMVRYIFCLLIISVLTVVDSIIIVRIHHMEQEQKGSCEKPTKEKALLMNLLHLVSPLDHLTGLPDERESSPATSTSSQSEATGKTYKQIAMYIDIASLILFTIIWMAFTIEFIVSVTI</sequence>
<evidence type="ECO:0000256" key="1">
    <source>
        <dbReference type="ARBA" id="ARBA00004141"/>
    </source>
</evidence>
<organism evidence="8 9">
    <name type="scientific">Plakobranchus ocellatus</name>
    <dbReference type="NCBI Taxonomy" id="259542"/>
    <lineage>
        <taxon>Eukaryota</taxon>
        <taxon>Metazoa</taxon>
        <taxon>Spiralia</taxon>
        <taxon>Lophotrochozoa</taxon>
        <taxon>Mollusca</taxon>
        <taxon>Gastropoda</taxon>
        <taxon>Heterobranchia</taxon>
        <taxon>Euthyneura</taxon>
        <taxon>Panpulmonata</taxon>
        <taxon>Sacoglossa</taxon>
        <taxon>Placobranchoidea</taxon>
        <taxon>Plakobranchidae</taxon>
        <taxon>Plakobranchus</taxon>
    </lineage>
</organism>
<dbReference type="Gene3D" id="1.20.58.390">
    <property type="entry name" value="Neurotransmitter-gated ion-channel transmembrane domain"/>
    <property type="match status" value="1"/>
</dbReference>
<dbReference type="InterPro" id="IPR006202">
    <property type="entry name" value="Neur_chan_lig-bd"/>
</dbReference>
<dbReference type="InterPro" id="IPR006201">
    <property type="entry name" value="Neur_channel"/>
</dbReference>
<dbReference type="GO" id="GO:0004888">
    <property type="term" value="F:transmembrane signaling receptor activity"/>
    <property type="evidence" value="ECO:0007669"/>
    <property type="project" value="InterPro"/>
</dbReference>
<dbReference type="Proteomes" id="UP000735302">
    <property type="component" value="Unassembled WGS sequence"/>
</dbReference>
<keyword evidence="2 5" id="KW-0812">Transmembrane</keyword>
<dbReference type="Pfam" id="PF02932">
    <property type="entry name" value="Neur_chan_memb"/>
    <property type="match status" value="1"/>
</dbReference>
<proteinExistence type="predicted"/>
<name>A0AAV3YXW4_9GAST</name>
<feature type="domain" description="Neurotransmitter-gated ion-channel transmembrane" evidence="7">
    <location>
        <begin position="208"/>
        <end position="308"/>
    </location>
</feature>
<keyword evidence="8" id="KW-0675">Receptor</keyword>
<evidence type="ECO:0000313" key="8">
    <source>
        <dbReference type="EMBL" id="GFN86573.1"/>
    </source>
</evidence>
<dbReference type="InterPro" id="IPR038050">
    <property type="entry name" value="Neuro_actylchol_rec"/>
</dbReference>
<dbReference type="PROSITE" id="PS00236">
    <property type="entry name" value="NEUROTR_ION_CHANNEL"/>
    <property type="match status" value="1"/>
</dbReference>
<comment type="subcellular location">
    <subcellularLocation>
        <location evidence="1">Membrane</location>
        <topology evidence="1">Multi-pass membrane protein</topology>
    </subcellularLocation>
</comment>
<evidence type="ECO:0000256" key="4">
    <source>
        <dbReference type="ARBA" id="ARBA00023136"/>
    </source>
</evidence>
<feature type="transmembrane region" description="Helical" evidence="5">
    <location>
        <begin position="203"/>
        <end position="227"/>
    </location>
</feature>
<evidence type="ECO:0000313" key="9">
    <source>
        <dbReference type="Proteomes" id="UP000735302"/>
    </source>
</evidence>
<evidence type="ECO:0000256" key="5">
    <source>
        <dbReference type="SAM" id="Phobius"/>
    </source>
</evidence>
<keyword evidence="9" id="KW-1185">Reference proteome</keyword>
<evidence type="ECO:0000256" key="3">
    <source>
        <dbReference type="ARBA" id="ARBA00022989"/>
    </source>
</evidence>
<dbReference type="AlphaFoldDB" id="A0AAV3YXW4"/>
<evidence type="ECO:0000256" key="2">
    <source>
        <dbReference type="ARBA" id="ARBA00022692"/>
    </source>
</evidence>
<dbReference type="InterPro" id="IPR018000">
    <property type="entry name" value="Neurotransmitter_ion_chnl_CS"/>
</dbReference>
<dbReference type="InterPro" id="IPR006029">
    <property type="entry name" value="Neurotrans-gated_channel_TM"/>
</dbReference>
<feature type="transmembrane region" description="Helical" evidence="5">
    <location>
        <begin position="267"/>
        <end position="288"/>
    </location>
</feature>
<dbReference type="Pfam" id="PF02931">
    <property type="entry name" value="Neur_chan_LBD"/>
    <property type="match status" value="1"/>
</dbReference>
<keyword evidence="4 5" id="KW-0472">Membrane</keyword>
<dbReference type="CDD" id="cd19051">
    <property type="entry name" value="LGIC_TM_cation"/>
    <property type="match status" value="1"/>
</dbReference>
<dbReference type="InterPro" id="IPR036719">
    <property type="entry name" value="Neuro-gated_channel_TM_sf"/>
</dbReference>
<dbReference type="GO" id="GO:0005230">
    <property type="term" value="F:extracellular ligand-gated monoatomic ion channel activity"/>
    <property type="evidence" value="ECO:0007669"/>
    <property type="project" value="InterPro"/>
</dbReference>
<keyword evidence="3 5" id="KW-1133">Transmembrane helix</keyword>
<feature type="domain" description="Neurotransmitter-gated ion-channel ligand-binding" evidence="6">
    <location>
        <begin position="57"/>
        <end position="201"/>
    </location>
</feature>
<dbReference type="Gene3D" id="2.70.170.10">
    <property type="entry name" value="Neurotransmitter-gated ion-channel ligand-binding domain"/>
    <property type="match status" value="1"/>
</dbReference>
<evidence type="ECO:0000259" key="7">
    <source>
        <dbReference type="Pfam" id="PF02932"/>
    </source>
</evidence>
<comment type="caution">
    <text evidence="8">The sequence shown here is derived from an EMBL/GenBank/DDBJ whole genome shotgun (WGS) entry which is preliminary data.</text>
</comment>
<dbReference type="SUPFAM" id="SSF90112">
    <property type="entry name" value="Neurotransmitter-gated ion-channel transmembrane pore"/>
    <property type="match status" value="1"/>
</dbReference>
<dbReference type="InterPro" id="IPR036734">
    <property type="entry name" value="Neur_chan_lig-bd_sf"/>
</dbReference>
<dbReference type="PANTHER" id="PTHR18945">
    <property type="entry name" value="NEUROTRANSMITTER GATED ION CHANNEL"/>
    <property type="match status" value="1"/>
</dbReference>
<protein>
    <submittedName>
        <fullName evidence="8">Acetylcholine receptor subunit alpha</fullName>
    </submittedName>
</protein>
<dbReference type="CDD" id="cd18989">
    <property type="entry name" value="LGIC_ECD_cation"/>
    <property type="match status" value="1"/>
</dbReference>
<reference evidence="8 9" key="1">
    <citation type="journal article" date="2021" name="Elife">
        <title>Chloroplast acquisition without the gene transfer in kleptoplastic sea slugs, Plakobranchus ocellatus.</title>
        <authorList>
            <person name="Maeda T."/>
            <person name="Takahashi S."/>
            <person name="Yoshida T."/>
            <person name="Shimamura S."/>
            <person name="Takaki Y."/>
            <person name="Nagai Y."/>
            <person name="Toyoda A."/>
            <person name="Suzuki Y."/>
            <person name="Arimoto A."/>
            <person name="Ishii H."/>
            <person name="Satoh N."/>
            <person name="Nishiyama T."/>
            <person name="Hasebe M."/>
            <person name="Maruyama T."/>
            <person name="Minagawa J."/>
            <person name="Obokata J."/>
            <person name="Shigenobu S."/>
        </authorList>
    </citation>
    <scope>NUCLEOTIDE SEQUENCE [LARGE SCALE GENOMIC DNA]</scope>
</reference>
<evidence type="ECO:0000259" key="6">
    <source>
        <dbReference type="Pfam" id="PF02931"/>
    </source>
</evidence>
<accession>A0AAV3YXW4</accession>
<feature type="transmembrane region" description="Helical" evidence="5">
    <location>
        <begin position="351"/>
        <end position="376"/>
    </location>
</feature>
<dbReference type="SUPFAM" id="SSF63712">
    <property type="entry name" value="Nicotinic receptor ligand binding domain-like"/>
    <property type="match status" value="1"/>
</dbReference>
<feature type="transmembrane region" description="Helical" evidence="5">
    <location>
        <begin position="233"/>
        <end position="255"/>
    </location>
</feature>
<dbReference type="EMBL" id="BLXT01001549">
    <property type="protein sequence ID" value="GFN86573.1"/>
    <property type="molecule type" value="Genomic_DNA"/>
</dbReference>